<dbReference type="VEuPathDB" id="FungiDB:H257_03341"/>
<accession>A0A397AS77</accession>
<proteinExistence type="predicted"/>
<dbReference type="Proteomes" id="UP000266239">
    <property type="component" value="Unassembled WGS sequence"/>
</dbReference>
<protein>
    <submittedName>
        <fullName evidence="1">Uncharacterized protein</fullName>
    </submittedName>
</protein>
<gene>
    <name evidence="1" type="ORF">DYB25_001812</name>
</gene>
<reference evidence="1 2" key="1">
    <citation type="submission" date="2018-08" db="EMBL/GenBank/DDBJ databases">
        <title>Aphanomyces genome sequencing and annotation.</title>
        <authorList>
            <person name="Minardi D."/>
            <person name="Oidtmann B."/>
            <person name="Van Der Giezen M."/>
            <person name="Studholme D.J."/>
        </authorList>
    </citation>
    <scope>NUCLEOTIDE SEQUENCE [LARGE SCALE GENOMIC DNA]</scope>
    <source>
        <strain evidence="1 2">Yx</strain>
    </source>
</reference>
<dbReference type="EMBL" id="QUTA01007018">
    <property type="protein sequence ID" value="RHY08688.1"/>
    <property type="molecule type" value="Genomic_DNA"/>
</dbReference>
<name>A0A397AS77_APHAT</name>
<dbReference type="AlphaFoldDB" id="A0A397AS77"/>
<organism evidence="1 2">
    <name type="scientific">Aphanomyces astaci</name>
    <name type="common">Crayfish plague agent</name>
    <dbReference type="NCBI Taxonomy" id="112090"/>
    <lineage>
        <taxon>Eukaryota</taxon>
        <taxon>Sar</taxon>
        <taxon>Stramenopiles</taxon>
        <taxon>Oomycota</taxon>
        <taxon>Saprolegniomycetes</taxon>
        <taxon>Saprolegniales</taxon>
        <taxon>Verrucalvaceae</taxon>
        <taxon>Aphanomyces</taxon>
    </lineage>
</organism>
<comment type="caution">
    <text evidence="1">The sequence shown here is derived from an EMBL/GenBank/DDBJ whole genome shotgun (WGS) entry which is preliminary data.</text>
</comment>
<evidence type="ECO:0000313" key="2">
    <source>
        <dbReference type="Proteomes" id="UP000266239"/>
    </source>
</evidence>
<evidence type="ECO:0000313" key="1">
    <source>
        <dbReference type="EMBL" id="RHY08688.1"/>
    </source>
</evidence>
<sequence length="126" mass="14393">MDVLRVDYAVFDWLEGHREVVAIDGDINMLTVVSDYKDFLLFDVDPLETPCNGCDYIRYLRVDLPLLELDSVGYGHMQWYNTSSTLIECPFLYASTVQSEVSCIPAVIEGLRTTDANLLPWIFSPY</sequence>